<evidence type="ECO:0000256" key="3">
    <source>
        <dbReference type="ARBA" id="ARBA00022471"/>
    </source>
</evidence>
<dbReference type="OrthoDB" id="1020645at2759"/>
<organism evidence="7 8">
    <name type="scientific">Microthlaspi erraticum</name>
    <dbReference type="NCBI Taxonomy" id="1685480"/>
    <lineage>
        <taxon>Eukaryota</taxon>
        <taxon>Viridiplantae</taxon>
        <taxon>Streptophyta</taxon>
        <taxon>Embryophyta</taxon>
        <taxon>Tracheophyta</taxon>
        <taxon>Spermatophyta</taxon>
        <taxon>Magnoliopsida</taxon>
        <taxon>eudicotyledons</taxon>
        <taxon>Gunneridae</taxon>
        <taxon>Pentapetalae</taxon>
        <taxon>rosids</taxon>
        <taxon>malvids</taxon>
        <taxon>Brassicales</taxon>
        <taxon>Brassicaceae</taxon>
        <taxon>Coluteocarpeae</taxon>
        <taxon>Microthlaspi</taxon>
    </lineage>
</organism>
<name>A0A6D2J5N7_9BRAS</name>
<comment type="similarity">
    <text evidence="2 6">Belongs to the plant self-incompatibility (S1) protein family.</text>
</comment>
<evidence type="ECO:0000256" key="6">
    <source>
        <dbReference type="RuleBase" id="RU367044"/>
    </source>
</evidence>
<evidence type="ECO:0000256" key="1">
    <source>
        <dbReference type="ARBA" id="ARBA00004613"/>
    </source>
</evidence>
<sequence>MKNLSIILLVLSLSMIVGHVHGAGVRIANELRFKKLLKMECHSKDDKIGPKILKPGEHFRFLFGADFFGRTRFNCRLSQGPNFRHHQSFVAFKQHVHTDLGGVWDWRAREDGIYFKKEGGLHIKKPTLMRKEYSWIP</sequence>
<gene>
    <name evidence="7" type="ORF">MERR_LOCUS19831</name>
</gene>
<accession>A0A6D2J5N7</accession>
<evidence type="ECO:0000313" key="8">
    <source>
        <dbReference type="Proteomes" id="UP000467841"/>
    </source>
</evidence>
<dbReference type="PANTHER" id="PTHR31232:SF54">
    <property type="entry name" value="S-PROTEIN HOMOLOG-RELATED"/>
    <property type="match status" value="1"/>
</dbReference>
<protein>
    <recommendedName>
        <fullName evidence="6">S-protein homolog</fullName>
    </recommendedName>
</protein>
<dbReference type="PANTHER" id="PTHR31232">
    <property type="match status" value="1"/>
</dbReference>
<dbReference type="Pfam" id="PF05938">
    <property type="entry name" value="Self-incomp_S1"/>
    <property type="match status" value="1"/>
</dbReference>
<dbReference type="GO" id="GO:0060320">
    <property type="term" value="P:rejection of self pollen"/>
    <property type="evidence" value="ECO:0007669"/>
    <property type="project" value="UniProtKB-KW"/>
</dbReference>
<dbReference type="EMBL" id="CACVBM020001124">
    <property type="protein sequence ID" value="CAA7032596.1"/>
    <property type="molecule type" value="Genomic_DNA"/>
</dbReference>
<proteinExistence type="inferred from homology"/>
<evidence type="ECO:0000256" key="4">
    <source>
        <dbReference type="ARBA" id="ARBA00022525"/>
    </source>
</evidence>
<reference evidence="7" key="1">
    <citation type="submission" date="2020-01" db="EMBL/GenBank/DDBJ databases">
        <authorList>
            <person name="Mishra B."/>
        </authorList>
    </citation>
    <scope>NUCLEOTIDE SEQUENCE [LARGE SCALE GENOMIC DNA]</scope>
</reference>
<feature type="signal peptide" evidence="6">
    <location>
        <begin position="1"/>
        <end position="22"/>
    </location>
</feature>
<comment type="caution">
    <text evidence="7">The sequence shown here is derived from an EMBL/GenBank/DDBJ whole genome shotgun (WGS) entry which is preliminary data.</text>
</comment>
<dbReference type="GO" id="GO:0005576">
    <property type="term" value="C:extracellular region"/>
    <property type="evidence" value="ECO:0007669"/>
    <property type="project" value="UniProtKB-SubCell"/>
</dbReference>
<dbReference type="InterPro" id="IPR010264">
    <property type="entry name" value="Self-incomp_S1"/>
</dbReference>
<keyword evidence="3 6" id="KW-0713">Self-incompatibility</keyword>
<evidence type="ECO:0000256" key="5">
    <source>
        <dbReference type="ARBA" id="ARBA00022729"/>
    </source>
</evidence>
<comment type="subcellular location">
    <subcellularLocation>
        <location evidence="1 6">Secreted</location>
    </subcellularLocation>
</comment>
<evidence type="ECO:0000256" key="2">
    <source>
        <dbReference type="ARBA" id="ARBA00005581"/>
    </source>
</evidence>
<keyword evidence="8" id="KW-1185">Reference proteome</keyword>
<dbReference type="AlphaFoldDB" id="A0A6D2J5N7"/>
<keyword evidence="5 6" id="KW-0732">Signal</keyword>
<evidence type="ECO:0000313" key="7">
    <source>
        <dbReference type="EMBL" id="CAA7032596.1"/>
    </source>
</evidence>
<keyword evidence="4 6" id="KW-0964">Secreted</keyword>
<feature type="chain" id="PRO_5025707052" description="S-protein homolog" evidence="6">
    <location>
        <begin position="23"/>
        <end position="137"/>
    </location>
</feature>
<dbReference type="Proteomes" id="UP000467841">
    <property type="component" value="Unassembled WGS sequence"/>
</dbReference>